<evidence type="ECO:0000313" key="5">
    <source>
        <dbReference type="EMBL" id="MED6146133.1"/>
    </source>
</evidence>
<evidence type="ECO:0000256" key="1">
    <source>
        <dbReference type="ARBA" id="ARBA00022614"/>
    </source>
</evidence>
<dbReference type="Proteomes" id="UP001341840">
    <property type="component" value="Unassembled WGS sequence"/>
</dbReference>
<dbReference type="Pfam" id="PF23282">
    <property type="entry name" value="WHD_ROQ1"/>
    <property type="match status" value="1"/>
</dbReference>
<organism evidence="5 6">
    <name type="scientific">Stylosanthes scabra</name>
    <dbReference type="NCBI Taxonomy" id="79078"/>
    <lineage>
        <taxon>Eukaryota</taxon>
        <taxon>Viridiplantae</taxon>
        <taxon>Streptophyta</taxon>
        <taxon>Embryophyta</taxon>
        <taxon>Tracheophyta</taxon>
        <taxon>Spermatophyta</taxon>
        <taxon>Magnoliopsida</taxon>
        <taxon>eudicotyledons</taxon>
        <taxon>Gunneridae</taxon>
        <taxon>Pentapetalae</taxon>
        <taxon>rosids</taxon>
        <taxon>fabids</taxon>
        <taxon>Fabales</taxon>
        <taxon>Fabaceae</taxon>
        <taxon>Papilionoideae</taxon>
        <taxon>50 kb inversion clade</taxon>
        <taxon>dalbergioids sensu lato</taxon>
        <taxon>Dalbergieae</taxon>
        <taxon>Pterocarpus clade</taxon>
        <taxon>Stylosanthes</taxon>
    </lineage>
</organism>
<protein>
    <recommendedName>
        <fullName evidence="4">TIR domain-containing protein</fullName>
    </recommendedName>
</protein>
<comment type="caution">
    <text evidence="5">The sequence shown here is derived from an EMBL/GenBank/DDBJ whole genome shotgun (WGS) entry which is preliminary data.</text>
</comment>
<dbReference type="InterPro" id="IPR042197">
    <property type="entry name" value="Apaf_helical"/>
</dbReference>
<dbReference type="SMART" id="SM00255">
    <property type="entry name" value="TIR"/>
    <property type="match status" value="1"/>
</dbReference>
<evidence type="ECO:0000313" key="6">
    <source>
        <dbReference type="Proteomes" id="UP001341840"/>
    </source>
</evidence>
<dbReference type="InterPro" id="IPR002182">
    <property type="entry name" value="NB-ARC"/>
</dbReference>
<keyword evidence="6" id="KW-1185">Reference proteome</keyword>
<keyword evidence="3" id="KW-0611">Plant defense</keyword>
<dbReference type="SUPFAM" id="SSF46785">
    <property type="entry name" value="Winged helix' DNA-binding domain"/>
    <property type="match status" value="1"/>
</dbReference>
<dbReference type="Pfam" id="PF01582">
    <property type="entry name" value="TIR"/>
    <property type="match status" value="1"/>
</dbReference>
<dbReference type="Gene3D" id="3.40.50.10140">
    <property type="entry name" value="Toll/interleukin-1 receptor homology (TIR) domain"/>
    <property type="match status" value="1"/>
</dbReference>
<evidence type="ECO:0000259" key="4">
    <source>
        <dbReference type="PROSITE" id="PS50104"/>
    </source>
</evidence>
<proteinExistence type="predicted"/>
<dbReference type="PANTHER" id="PTHR11017">
    <property type="entry name" value="LEUCINE-RICH REPEAT-CONTAINING PROTEIN"/>
    <property type="match status" value="1"/>
</dbReference>
<dbReference type="SUPFAM" id="SSF52540">
    <property type="entry name" value="P-loop containing nucleoside triphosphate hydrolases"/>
    <property type="match status" value="1"/>
</dbReference>
<dbReference type="Pfam" id="PF00931">
    <property type="entry name" value="NB-ARC"/>
    <property type="match status" value="2"/>
</dbReference>
<evidence type="ECO:0000256" key="3">
    <source>
        <dbReference type="ARBA" id="ARBA00022821"/>
    </source>
</evidence>
<gene>
    <name evidence="5" type="ORF">PIB30_031725</name>
</gene>
<dbReference type="InterPro" id="IPR027417">
    <property type="entry name" value="P-loop_NTPase"/>
</dbReference>
<accession>A0ABU6TE32</accession>
<keyword evidence="1" id="KW-0433">Leucine-rich repeat</keyword>
<dbReference type="InterPro" id="IPR058192">
    <property type="entry name" value="WHD_ROQ1-like"/>
</dbReference>
<dbReference type="Gene3D" id="3.40.50.300">
    <property type="entry name" value="P-loop containing nucleotide triphosphate hydrolases"/>
    <property type="match status" value="2"/>
</dbReference>
<dbReference type="InterPro" id="IPR000157">
    <property type="entry name" value="TIR_dom"/>
</dbReference>
<dbReference type="InterPro" id="IPR035897">
    <property type="entry name" value="Toll_tir_struct_dom_sf"/>
</dbReference>
<evidence type="ECO:0000256" key="2">
    <source>
        <dbReference type="ARBA" id="ARBA00022737"/>
    </source>
</evidence>
<feature type="domain" description="TIR" evidence="4">
    <location>
        <begin position="18"/>
        <end position="185"/>
    </location>
</feature>
<name>A0ABU6TE32_9FABA</name>
<dbReference type="InterPro" id="IPR036390">
    <property type="entry name" value="WH_DNA-bd_sf"/>
</dbReference>
<dbReference type="InterPro" id="IPR044974">
    <property type="entry name" value="Disease_R_plants"/>
</dbReference>
<reference evidence="5 6" key="1">
    <citation type="journal article" date="2023" name="Plants (Basel)">
        <title>Bridging the Gap: Combining Genomics and Transcriptomics Approaches to Understand Stylosanthes scabra, an Orphan Legume from the Brazilian Caatinga.</title>
        <authorList>
            <person name="Ferreira-Neto J.R.C."/>
            <person name="da Silva M.D."/>
            <person name="Binneck E."/>
            <person name="de Melo N.F."/>
            <person name="da Silva R.H."/>
            <person name="de Melo A.L.T.M."/>
            <person name="Pandolfi V."/>
            <person name="Bustamante F.O."/>
            <person name="Brasileiro-Vidal A.C."/>
            <person name="Benko-Iseppon A.M."/>
        </authorList>
    </citation>
    <scope>NUCLEOTIDE SEQUENCE [LARGE SCALE GENOMIC DNA]</scope>
    <source>
        <tissue evidence="5">Leaves</tissue>
    </source>
</reference>
<dbReference type="Gene3D" id="1.10.8.430">
    <property type="entry name" value="Helical domain of apoptotic protease-activating factors"/>
    <property type="match status" value="1"/>
</dbReference>
<dbReference type="EMBL" id="JASCZI010090758">
    <property type="protein sequence ID" value="MED6146133.1"/>
    <property type="molecule type" value="Genomic_DNA"/>
</dbReference>
<sequence>MSTPPLTSSYSSSFCYAFTYDVFISFRGSDTRCGFTNNLYQALLRKGILTFFDDDGLRNGEAITRSLEKAIEESRIAIVVFSKNYASSSFCLHELAKIMECIKGNGRWVFPVFYDVDPSEVRHQKGSYGEALTKHEERFKDDKEQVQKWRSALHQAANLSGSDVKLEEYEHAFIEKIVKEISNRISRVPLNVAEYPVGLESRVPEVNKLLNGGSNCGADMVGIYGVGGIGKTTLAKAVYNLIADQFEGLCFLENKVLLFLDDVDKLEQLKAIAGRADWFGSGSIIIITTRDKHVLASHLVERTYQVKEFDDKEALELLSWNAFKHENVDPSYMDILNEVVSYASGLPLALEVIGSNLHGRSVEEWISALDEYKKIPNKDIQRILKVSFDALGEYHQNIFLDIACCFKGYSVAELEHILHAHHDVSPKLGICVLVERSLIKIDECGYLRQHDLIQDMG</sequence>
<dbReference type="PANTHER" id="PTHR11017:SF570">
    <property type="entry name" value="DISEASE RESISTANCE PROTEIN (TIR-NBS CLASS)-RELATED"/>
    <property type="match status" value="1"/>
</dbReference>
<dbReference type="SUPFAM" id="SSF52200">
    <property type="entry name" value="Toll/Interleukin receptor TIR domain"/>
    <property type="match status" value="1"/>
</dbReference>
<keyword evidence="2" id="KW-0677">Repeat</keyword>
<dbReference type="PROSITE" id="PS50104">
    <property type="entry name" value="TIR"/>
    <property type="match status" value="1"/>
</dbReference>